<dbReference type="GO" id="GO:0006623">
    <property type="term" value="P:protein targeting to vacuole"/>
    <property type="evidence" value="ECO:0007669"/>
    <property type="project" value="TreeGrafter"/>
</dbReference>
<gene>
    <name evidence="3" type="ORF">B0T11DRAFT_61842</name>
</gene>
<evidence type="ECO:0000256" key="2">
    <source>
        <dbReference type="SAM" id="MobiDB-lite"/>
    </source>
</evidence>
<evidence type="ECO:0000256" key="1">
    <source>
        <dbReference type="ARBA" id="ARBA00061469"/>
    </source>
</evidence>
<dbReference type="InterPro" id="IPR018618">
    <property type="entry name" value="GID4/10-like"/>
</dbReference>
<feature type="compositionally biased region" description="Low complexity" evidence="2">
    <location>
        <begin position="85"/>
        <end position="119"/>
    </location>
</feature>
<feature type="compositionally biased region" description="Polar residues" evidence="2">
    <location>
        <begin position="60"/>
        <end position="72"/>
    </location>
</feature>
<organism evidence="3 4">
    <name type="scientific">Plectosphaerella cucumerina</name>
    <dbReference type="NCBI Taxonomy" id="40658"/>
    <lineage>
        <taxon>Eukaryota</taxon>
        <taxon>Fungi</taxon>
        <taxon>Dikarya</taxon>
        <taxon>Ascomycota</taxon>
        <taxon>Pezizomycotina</taxon>
        <taxon>Sordariomycetes</taxon>
        <taxon>Hypocreomycetidae</taxon>
        <taxon>Glomerellales</taxon>
        <taxon>Plectosphaerellaceae</taxon>
        <taxon>Plectosphaerella</taxon>
    </lineage>
</organism>
<dbReference type="Pfam" id="PF09783">
    <property type="entry name" value="Vac_ImportDeg"/>
    <property type="match status" value="1"/>
</dbReference>
<dbReference type="AlphaFoldDB" id="A0A8K0TN45"/>
<protein>
    <submittedName>
        <fullName evidence="3">Vacuolar import and degradation protein</fullName>
    </submittedName>
</protein>
<reference evidence="3" key="1">
    <citation type="journal article" date="2021" name="Nat. Commun.">
        <title>Genetic determinants of endophytism in the Arabidopsis root mycobiome.</title>
        <authorList>
            <person name="Mesny F."/>
            <person name="Miyauchi S."/>
            <person name="Thiergart T."/>
            <person name="Pickel B."/>
            <person name="Atanasova L."/>
            <person name="Karlsson M."/>
            <person name="Huettel B."/>
            <person name="Barry K.W."/>
            <person name="Haridas S."/>
            <person name="Chen C."/>
            <person name="Bauer D."/>
            <person name="Andreopoulos W."/>
            <person name="Pangilinan J."/>
            <person name="LaButti K."/>
            <person name="Riley R."/>
            <person name="Lipzen A."/>
            <person name="Clum A."/>
            <person name="Drula E."/>
            <person name="Henrissat B."/>
            <person name="Kohler A."/>
            <person name="Grigoriev I.V."/>
            <person name="Martin F.M."/>
            <person name="Hacquard S."/>
        </authorList>
    </citation>
    <scope>NUCLEOTIDE SEQUENCE</scope>
    <source>
        <strain evidence="3">MPI-CAGE-AT-0016</strain>
    </source>
</reference>
<evidence type="ECO:0000313" key="3">
    <source>
        <dbReference type="EMBL" id="KAH7368230.1"/>
    </source>
</evidence>
<feature type="compositionally biased region" description="Pro residues" evidence="2">
    <location>
        <begin position="1"/>
        <end position="13"/>
    </location>
</feature>
<dbReference type="PANTHER" id="PTHR14534:SF3">
    <property type="entry name" value="GID COMPLEX SUBUNIT 4 HOMOLOG"/>
    <property type="match status" value="1"/>
</dbReference>
<proteinExistence type="inferred from homology"/>
<keyword evidence="4" id="KW-1185">Reference proteome</keyword>
<evidence type="ECO:0000313" key="4">
    <source>
        <dbReference type="Proteomes" id="UP000813385"/>
    </source>
</evidence>
<comment type="similarity">
    <text evidence="1">Belongs to the GID4/VID24 family.</text>
</comment>
<dbReference type="OrthoDB" id="62at2759"/>
<dbReference type="GO" id="GO:0005773">
    <property type="term" value="C:vacuole"/>
    <property type="evidence" value="ECO:0007669"/>
    <property type="project" value="GOC"/>
</dbReference>
<dbReference type="GO" id="GO:0045721">
    <property type="term" value="P:negative regulation of gluconeogenesis"/>
    <property type="evidence" value="ECO:0007669"/>
    <property type="project" value="TreeGrafter"/>
</dbReference>
<dbReference type="EMBL" id="JAGPXD010000002">
    <property type="protein sequence ID" value="KAH7368230.1"/>
    <property type="molecule type" value="Genomic_DNA"/>
</dbReference>
<name>A0A8K0TN45_9PEZI</name>
<feature type="region of interest" description="Disordered" evidence="2">
    <location>
        <begin position="1"/>
        <end position="167"/>
    </location>
</feature>
<dbReference type="GO" id="GO:0043161">
    <property type="term" value="P:proteasome-mediated ubiquitin-dependent protein catabolic process"/>
    <property type="evidence" value="ECO:0007669"/>
    <property type="project" value="TreeGrafter"/>
</dbReference>
<dbReference type="Proteomes" id="UP000813385">
    <property type="component" value="Unassembled WGS sequence"/>
</dbReference>
<dbReference type="PANTHER" id="PTHR14534">
    <property type="entry name" value="VACUOLAR IMPORT AND DEGRADATION PROTEIN 24"/>
    <property type="match status" value="1"/>
</dbReference>
<dbReference type="GO" id="GO:0034657">
    <property type="term" value="C:GID complex"/>
    <property type="evidence" value="ECO:0007669"/>
    <property type="project" value="TreeGrafter"/>
</dbReference>
<accession>A0A8K0TN45</accession>
<sequence length="384" mass="42383">MPTPSSNPPPGPDSPRSHSFSTCPDEAVTRSPPRHWAASSSAVPEGAIATRDATAAVDSPSATESALTSQLDASPEAMVEDEPASEPTSATSSRSTTMSPRPETASTVGTTPAPTTTDDGTSKAMDVDDEGFASSSRVRLGPRDSNAAQAHERQATSSTSQRDAISGFEWDDAELSEGELMAPSMGSDYPSLRMIPSSPSSYLRAGSKFHGTQQSERQVYDVQVEIKHVDLKESFLCGYLRIQGLTEDHPTLTTYFEGEIIGTKYSFMTDHDTWGATNRIDLNHWKKFTAFRPLEKQARKGPVYIRDVAQRENIFMRWKEHFLVPDHRVRTITGASFEGFYYICFNQVKGEVSGIYFHAKSEKFQQLELKHVEDRGCFSSVEFR</sequence>
<dbReference type="GO" id="GO:0007039">
    <property type="term" value="P:protein catabolic process in the vacuole"/>
    <property type="evidence" value="ECO:0007669"/>
    <property type="project" value="TreeGrafter"/>
</dbReference>
<comment type="caution">
    <text evidence="3">The sequence shown here is derived from an EMBL/GenBank/DDBJ whole genome shotgun (WGS) entry which is preliminary data.</text>
</comment>